<name>A7TKL1_VANPO</name>
<organism evidence="2">
    <name type="scientific">Vanderwaltozyma polyspora (strain ATCC 22028 / DSM 70294 / BCRC 21397 / CBS 2163 / NBRC 10782 / NRRL Y-8283 / UCD 57-17)</name>
    <name type="common">Kluyveromyces polysporus</name>
    <dbReference type="NCBI Taxonomy" id="436907"/>
    <lineage>
        <taxon>Eukaryota</taxon>
        <taxon>Fungi</taxon>
        <taxon>Dikarya</taxon>
        <taxon>Ascomycota</taxon>
        <taxon>Saccharomycotina</taxon>
        <taxon>Saccharomycetes</taxon>
        <taxon>Saccharomycetales</taxon>
        <taxon>Saccharomycetaceae</taxon>
        <taxon>Vanderwaltozyma</taxon>
    </lineage>
</organism>
<dbReference type="RefSeq" id="XP_001645091.1">
    <property type="nucleotide sequence ID" value="XM_001645041.2"/>
</dbReference>
<dbReference type="KEGG" id="vpo:Kpol_1035p46"/>
<evidence type="ECO:0000313" key="1">
    <source>
        <dbReference type="EMBL" id="EDO17233.1"/>
    </source>
</evidence>
<protein>
    <submittedName>
        <fullName evidence="1">Uncharacterized protein</fullName>
    </submittedName>
</protein>
<dbReference type="STRING" id="436907.A7TKL1"/>
<keyword evidence="2" id="KW-1185">Reference proteome</keyword>
<dbReference type="eggNOG" id="KOG1038">
    <property type="taxonomic scope" value="Eukaryota"/>
</dbReference>
<dbReference type="HOGENOM" id="CLU_1134284_0_0_1"/>
<dbReference type="EMBL" id="DS480408">
    <property type="protein sequence ID" value="EDO17233.1"/>
    <property type="molecule type" value="Genomic_DNA"/>
</dbReference>
<dbReference type="AlphaFoldDB" id="A7TKL1"/>
<dbReference type="OrthoDB" id="276422at2759"/>
<dbReference type="InParanoid" id="A7TKL1"/>
<dbReference type="Proteomes" id="UP000000267">
    <property type="component" value="Unassembled WGS sequence"/>
</dbReference>
<dbReference type="GeneID" id="5545437"/>
<evidence type="ECO:0000313" key="2">
    <source>
        <dbReference type="Proteomes" id="UP000000267"/>
    </source>
</evidence>
<gene>
    <name evidence="1" type="ORF">Kpol_1035p46</name>
</gene>
<reference evidence="1 2" key="1">
    <citation type="journal article" date="2007" name="Proc. Natl. Acad. Sci. U.S.A.">
        <title>Independent sorting-out of thousands of duplicated gene pairs in two yeast species descended from a whole-genome duplication.</title>
        <authorList>
            <person name="Scannell D.R."/>
            <person name="Frank A.C."/>
            <person name="Conant G.C."/>
            <person name="Byrne K.P."/>
            <person name="Woolfit M."/>
            <person name="Wolfe K.H."/>
        </authorList>
    </citation>
    <scope>NUCLEOTIDE SEQUENCE [LARGE SCALE GENOMIC DNA]</scope>
    <source>
        <strain evidence="2">ATCC 22028 / DSM 70294 / BCRC 21397 / CBS 2163 / NBRC 10782 / NRRL Y-8283 / UCD 57-17</strain>
    </source>
</reference>
<feature type="non-terminal residue" evidence="1">
    <location>
        <position position="245"/>
    </location>
</feature>
<accession>A7TKL1</accession>
<proteinExistence type="predicted"/>
<sequence>MSMMLAKRMGLPGARLQQNFKKIIIRQISSNNSKLNQTSSELSILKNPDSLLMNDLGFMKSSKISMSPGFSPFDRTSVLSSNGANQSRDVMQLWSLLEACLFSNYMDRAFSILKSLYMVKSHRPYFIDDYNLYLRKFSESCNSVNELGRKLTKDFEVHFPESDYNDKTLAIMVHHALKFVDKSNDPKLAKIIDTYFNMGYNSVKSITSHVDILSVADLELLHNKLKLIKYYDIPRSLRPLIQIES</sequence>